<organism evidence="9 10">
    <name type="scientific">Paraperlucidibaca wandonensis</name>
    <dbReference type="NCBI Taxonomy" id="1268273"/>
    <lineage>
        <taxon>Bacteria</taxon>
        <taxon>Pseudomonadati</taxon>
        <taxon>Pseudomonadota</taxon>
        <taxon>Gammaproteobacteria</taxon>
        <taxon>Moraxellales</taxon>
        <taxon>Moraxellaceae</taxon>
        <taxon>Paraperlucidibaca</taxon>
    </lineage>
</organism>
<evidence type="ECO:0000256" key="7">
    <source>
        <dbReference type="ARBA" id="ARBA00023237"/>
    </source>
</evidence>
<evidence type="ECO:0000256" key="2">
    <source>
        <dbReference type="ARBA" id="ARBA00008163"/>
    </source>
</evidence>
<evidence type="ECO:0000256" key="4">
    <source>
        <dbReference type="ARBA" id="ARBA00022692"/>
    </source>
</evidence>
<dbReference type="PANTHER" id="PTHR35093:SF8">
    <property type="entry name" value="OUTER MEMBRANE PROTEIN NMB0088-RELATED"/>
    <property type="match status" value="1"/>
</dbReference>
<accession>A0ABW3HFD5</accession>
<comment type="subcellular location">
    <subcellularLocation>
        <location evidence="1">Cell outer membrane</location>
        <topology evidence="1">Multi-pass membrane protein</topology>
    </subcellularLocation>
</comment>
<evidence type="ECO:0000256" key="8">
    <source>
        <dbReference type="SAM" id="SignalP"/>
    </source>
</evidence>
<keyword evidence="7" id="KW-0998">Cell outer membrane</keyword>
<keyword evidence="5 8" id="KW-0732">Signal</keyword>
<feature type="signal peptide" evidence="8">
    <location>
        <begin position="1"/>
        <end position="25"/>
    </location>
</feature>
<evidence type="ECO:0000256" key="1">
    <source>
        <dbReference type="ARBA" id="ARBA00004571"/>
    </source>
</evidence>
<dbReference type="Proteomes" id="UP001597044">
    <property type="component" value="Unassembled WGS sequence"/>
</dbReference>
<comment type="caution">
    <text evidence="9">The sequence shown here is derived from an EMBL/GenBank/DDBJ whole genome shotgun (WGS) entry which is preliminary data.</text>
</comment>
<keyword evidence="10" id="KW-1185">Reference proteome</keyword>
<dbReference type="Gene3D" id="2.40.160.60">
    <property type="entry name" value="Outer membrane protein transport protein (OMPP1/FadL/TodX)"/>
    <property type="match status" value="1"/>
</dbReference>
<reference evidence="10" key="1">
    <citation type="journal article" date="2019" name="Int. J. Syst. Evol. Microbiol.">
        <title>The Global Catalogue of Microorganisms (GCM) 10K type strain sequencing project: providing services to taxonomists for standard genome sequencing and annotation.</title>
        <authorList>
            <consortium name="The Broad Institute Genomics Platform"/>
            <consortium name="The Broad Institute Genome Sequencing Center for Infectious Disease"/>
            <person name="Wu L."/>
            <person name="Ma J."/>
        </authorList>
    </citation>
    <scope>NUCLEOTIDE SEQUENCE [LARGE SCALE GENOMIC DNA]</scope>
    <source>
        <strain evidence="10">CCUG 63419</strain>
    </source>
</reference>
<feature type="chain" id="PRO_5047265772" evidence="8">
    <location>
        <begin position="26"/>
        <end position="572"/>
    </location>
</feature>
<dbReference type="InterPro" id="IPR005017">
    <property type="entry name" value="OMPP1/FadL/TodX"/>
</dbReference>
<dbReference type="SUPFAM" id="SSF56935">
    <property type="entry name" value="Porins"/>
    <property type="match status" value="1"/>
</dbReference>
<name>A0ABW3HFD5_9GAMM</name>
<evidence type="ECO:0000256" key="5">
    <source>
        <dbReference type="ARBA" id="ARBA00022729"/>
    </source>
</evidence>
<comment type="similarity">
    <text evidence="2">Belongs to the OmpP1/FadL family.</text>
</comment>
<keyword evidence="6" id="KW-0472">Membrane</keyword>
<evidence type="ECO:0000256" key="3">
    <source>
        <dbReference type="ARBA" id="ARBA00022452"/>
    </source>
</evidence>
<evidence type="ECO:0000313" key="10">
    <source>
        <dbReference type="Proteomes" id="UP001597044"/>
    </source>
</evidence>
<keyword evidence="3" id="KW-1134">Transmembrane beta strand</keyword>
<keyword evidence="4" id="KW-0812">Transmembrane</keyword>
<dbReference type="PANTHER" id="PTHR35093">
    <property type="entry name" value="OUTER MEMBRANE PROTEIN NMB0088-RELATED"/>
    <property type="match status" value="1"/>
</dbReference>
<sequence length="572" mass="61722">MSTHYRVLSGLFLPLALGASSFVWSAGAEVPVIAISSQGTSNANSAEANDASVLFYNPAGMARLRGTNVSQPFALIAASTKVENKGTTRAQDMGQAPDTGPTADCSKYDCMSAANPKPAMPAVGPQPGGIFPAVLPVGALFATTPYNDSISLGIGVFSPGGGNLNYKSDWFGRYFIDSVAIETININPSMSIRFDDKHSIGFGVSAILGHAKFKKPIDVNKIAPYLFKSIINNNKGLIEKLNGDLGSPLPVDELAPLLEGIAQFVPAGVKDLLIPLFAGGGVPTLGQFNDVLIPALNNVSLTDPTSTSSATVEVYGLGYGWNLGYMYQMSDKSRLSVSYRSASDVRMNGELDWDFSDLRASELGNVVTGDLPAFLSEYYRPDVDARLVFTIPSKLNIGFFTELNDRLDMMMSYTFNKSSVVESLSVELINQTTDTKQGPVVLAQNWRDSFTAAVGFNYHWNDKLTLRTGLQFDQTPISGPTGRHPGLADNDRWMTSVGLGYEVDKNTSIDFAYSYMYIMPGISNYHERCTGTYYEGSAAQGASECTADGGTFRGRFYDSHAHILGLQFNKKL</sequence>
<evidence type="ECO:0000256" key="6">
    <source>
        <dbReference type="ARBA" id="ARBA00023136"/>
    </source>
</evidence>
<evidence type="ECO:0000313" key="9">
    <source>
        <dbReference type="EMBL" id="MFD0949934.1"/>
    </source>
</evidence>
<gene>
    <name evidence="9" type="ORF">ACFQ0F_05950</name>
</gene>
<dbReference type="RefSeq" id="WP_379070119.1">
    <property type="nucleotide sequence ID" value="NZ_JBHTIT010000001.1"/>
</dbReference>
<dbReference type="EMBL" id="JBHTIT010000001">
    <property type="protein sequence ID" value="MFD0949934.1"/>
    <property type="molecule type" value="Genomic_DNA"/>
</dbReference>
<proteinExistence type="inferred from homology"/>
<dbReference type="Pfam" id="PF03349">
    <property type="entry name" value="Toluene_X"/>
    <property type="match status" value="2"/>
</dbReference>
<protein>
    <submittedName>
        <fullName evidence="9">OmpP1/FadL family transporter</fullName>
    </submittedName>
</protein>